<dbReference type="PANTHER" id="PTHR43820">
    <property type="entry name" value="HIGH-AFFINITY BRANCHED-CHAIN AMINO ACID TRANSPORT ATP-BINDING PROTEIN LIVF"/>
    <property type="match status" value="1"/>
</dbReference>
<feature type="domain" description="ABC transporter" evidence="7">
    <location>
        <begin position="2"/>
        <end position="233"/>
    </location>
</feature>
<dbReference type="SMART" id="SM00382">
    <property type="entry name" value="AAA"/>
    <property type="match status" value="1"/>
</dbReference>
<evidence type="ECO:0000256" key="4">
    <source>
        <dbReference type="ARBA" id="ARBA00022741"/>
    </source>
</evidence>
<evidence type="ECO:0000313" key="9">
    <source>
        <dbReference type="Proteomes" id="UP000271590"/>
    </source>
</evidence>
<dbReference type="Gene3D" id="3.40.50.300">
    <property type="entry name" value="P-loop containing nucleotide triphosphate hydrolases"/>
    <property type="match status" value="1"/>
</dbReference>
<dbReference type="SUPFAM" id="SSF52540">
    <property type="entry name" value="P-loop containing nucleoside triphosphate hydrolases"/>
    <property type="match status" value="1"/>
</dbReference>
<dbReference type="PROSITE" id="PS00211">
    <property type="entry name" value="ABC_TRANSPORTER_1"/>
    <property type="match status" value="1"/>
</dbReference>
<gene>
    <name evidence="8" type="ORF">EH244_29435</name>
</gene>
<dbReference type="AlphaFoldDB" id="A0A3P3E7Y6"/>
<dbReference type="GO" id="GO:0015807">
    <property type="term" value="P:L-amino acid transport"/>
    <property type="evidence" value="ECO:0007669"/>
    <property type="project" value="TreeGrafter"/>
</dbReference>
<proteinExistence type="inferred from homology"/>
<sequence length="233" mass="24503">MLEVRQLHISRGGKSVVHGVDLDVAPGEIVAMLGPNGAGKSSIVLALAGAIPRSLGQVRMGGVTLDGLAPDAVRRAGLAIVPEGHHVLGSLSVHDNLRAAALMLPTSEVEPAIERVLTTFPELTPQLERLGRSLSGGQKQMVCMAQALLARPRVLVVDELSLGLAPLVVKRLADVVQSVAAEGVGVLLIEQFTTLALRLAQRALVLQRGRTAWSGPAQTLRDEPEILQASYLA</sequence>
<name>A0A3P3E7Y6_9BURK</name>
<dbReference type="GO" id="GO:0016887">
    <property type="term" value="F:ATP hydrolysis activity"/>
    <property type="evidence" value="ECO:0007669"/>
    <property type="project" value="InterPro"/>
</dbReference>
<keyword evidence="2" id="KW-0813">Transport</keyword>
<keyword evidence="4" id="KW-0547">Nucleotide-binding</keyword>
<reference evidence="8 9" key="1">
    <citation type="submission" date="2018-11" db="EMBL/GenBank/DDBJ databases">
        <title>The genome of Variovorax sp T529.</title>
        <authorList>
            <person name="Gao J."/>
        </authorList>
    </citation>
    <scope>NUCLEOTIDE SEQUENCE [LARGE SCALE GENOMIC DNA]</scope>
    <source>
        <strain evidence="8 9">T529</strain>
    </source>
</reference>
<accession>A0A3P3E7Y6</accession>
<evidence type="ECO:0000256" key="3">
    <source>
        <dbReference type="ARBA" id="ARBA00022475"/>
    </source>
</evidence>
<dbReference type="EMBL" id="RQXU01000032">
    <property type="protein sequence ID" value="RRH81188.1"/>
    <property type="molecule type" value="Genomic_DNA"/>
</dbReference>
<dbReference type="PROSITE" id="PS50893">
    <property type="entry name" value="ABC_TRANSPORTER_2"/>
    <property type="match status" value="1"/>
</dbReference>
<organism evidence="8 9">
    <name type="scientific">Variovorax beijingensis</name>
    <dbReference type="NCBI Taxonomy" id="2496117"/>
    <lineage>
        <taxon>Bacteria</taxon>
        <taxon>Pseudomonadati</taxon>
        <taxon>Pseudomonadota</taxon>
        <taxon>Betaproteobacteria</taxon>
        <taxon>Burkholderiales</taxon>
        <taxon>Comamonadaceae</taxon>
        <taxon>Variovorax</taxon>
    </lineage>
</organism>
<protein>
    <submittedName>
        <fullName evidence="8">ATP-binding cassette domain-containing protein</fullName>
    </submittedName>
</protein>
<evidence type="ECO:0000256" key="5">
    <source>
        <dbReference type="ARBA" id="ARBA00022840"/>
    </source>
</evidence>
<evidence type="ECO:0000256" key="6">
    <source>
        <dbReference type="ARBA" id="ARBA00022970"/>
    </source>
</evidence>
<dbReference type="InterPro" id="IPR017871">
    <property type="entry name" value="ABC_transporter-like_CS"/>
</dbReference>
<evidence type="ECO:0000256" key="2">
    <source>
        <dbReference type="ARBA" id="ARBA00022448"/>
    </source>
</evidence>
<dbReference type="InterPro" id="IPR003593">
    <property type="entry name" value="AAA+_ATPase"/>
</dbReference>
<dbReference type="Proteomes" id="UP000271590">
    <property type="component" value="Unassembled WGS sequence"/>
</dbReference>
<keyword evidence="3" id="KW-1003">Cell membrane</keyword>
<dbReference type="PANTHER" id="PTHR43820:SF4">
    <property type="entry name" value="HIGH-AFFINITY BRANCHED-CHAIN AMINO ACID TRANSPORT ATP-BINDING PROTEIN LIVF"/>
    <property type="match status" value="1"/>
</dbReference>
<comment type="caution">
    <text evidence="8">The sequence shown here is derived from an EMBL/GenBank/DDBJ whole genome shotgun (WGS) entry which is preliminary data.</text>
</comment>
<keyword evidence="5 8" id="KW-0067">ATP-binding</keyword>
<keyword evidence="3" id="KW-0472">Membrane</keyword>
<dbReference type="GO" id="GO:0005524">
    <property type="term" value="F:ATP binding"/>
    <property type="evidence" value="ECO:0007669"/>
    <property type="project" value="UniProtKB-KW"/>
</dbReference>
<dbReference type="InterPro" id="IPR052156">
    <property type="entry name" value="BCAA_Transport_ATP-bd_LivF"/>
</dbReference>
<evidence type="ECO:0000313" key="8">
    <source>
        <dbReference type="EMBL" id="RRH81188.1"/>
    </source>
</evidence>
<keyword evidence="6" id="KW-0029">Amino-acid transport</keyword>
<evidence type="ECO:0000259" key="7">
    <source>
        <dbReference type="PROSITE" id="PS50893"/>
    </source>
</evidence>
<dbReference type="InterPro" id="IPR003439">
    <property type="entry name" value="ABC_transporter-like_ATP-bd"/>
</dbReference>
<dbReference type="GO" id="GO:0015658">
    <property type="term" value="F:branched-chain amino acid transmembrane transporter activity"/>
    <property type="evidence" value="ECO:0007669"/>
    <property type="project" value="TreeGrafter"/>
</dbReference>
<dbReference type="RefSeq" id="WP_124961827.1">
    <property type="nucleotide sequence ID" value="NZ_RQXU01000032.1"/>
</dbReference>
<dbReference type="Pfam" id="PF00005">
    <property type="entry name" value="ABC_tran"/>
    <property type="match status" value="1"/>
</dbReference>
<comment type="similarity">
    <text evidence="1">Belongs to the ABC transporter superfamily.</text>
</comment>
<dbReference type="InterPro" id="IPR027417">
    <property type="entry name" value="P-loop_NTPase"/>
</dbReference>
<evidence type="ECO:0000256" key="1">
    <source>
        <dbReference type="ARBA" id="ARBA00005417"/>
    </source>
</evidence>